<dbReference type="EMBL" id="JAWQEG010000391">
    <property type="protein sequence ID" value="KAK3890779.1"/>
    <property type="molecule type" value="Genomic_DNA"/>
</dbReference>
<evidence type="ECO:0000313" key="2">
    <source>
        <dbReference type="Proteomes" id="UP001286313"/>
    </source>
</evidence>
<keyword evidence="2" id="KW-1185">Reference proteome</keyword>
<comment type="caution">
    <text evidence="1">The sequence shown here is derived from an EMBL/GenBank/DDBJ whole genome shotgun (WGS) entry which is preliminary data.</text>
</comment>
<organism evidence="1 2">
    <name type="scientific">Petrolisthes cinctipes</name>
    <name type="common">Flat porcelain crab</name>
    <dbReference type="NCBI Taxonomy" id="88211"/>
    <lineage>
        <taxon>Eukaryota</taxon>
        <taxon>Metazoa</taxon>
        <taxon>Ecdysozoa</taxon>
        <taxon>Arthropoda</taxon>
        <taxon>Crustacea</taxon>
        <taxon>Multicrustacea</taxon>
        <taxon>Malacostraca</taxon>
        <taxon>Eumalacostraca</taxon>
        <taxon>Eucarida</taxon>
        <taxon>Decapoda</taxon>
        <taxon>Pleocyemata</taxon>
        <taxon>Anomura</taxon>
        <taxon>Galatheoidea</taxon>
        <taxon>Porcellanidae</taxon>
        <taxon>Petrolisthes</taxon>
    </lineage>
</organism>
<accession>A0AAE1GFG6</accession>
<name>A0AAE1GFG6_PETCI</name>
<feature type="non-terminal residue" evidence="1">
    <location>
        <position position="1"/>
    </location>
</feature>
<evidence type="ECO:0000313" key="1">
    <source>
        <dbReference type="EMBL" id="KAK3890779.1"/>
    </source>
</evidence>
<dbReference type="Proteomes" id="UP001286313">
    <property type="component" value="Unassembled WGS sequence"/>
</dbReference>
<reference evidence="1" key="1">
    <citation type="submission" date="2023-10" db="EMBL/GenBank/DDBJ databases">
        <title>Genome assemblies of two species of porcelain crab, Petrolisthes cinctipes and Petrolisthes manimaculis (Anomura: Porcellanidae).</title>
        <authorList>
            <person name="Angst P."/>
        </authorList>
    </citation>
    <scope>NUCLEOTIDE SEQUENCE</scope>
    <source>
        <strain evidence="1">PB745_01</strain>
        <tissue evidence="1">Gill</tissue>
    </source>
</reference>
<gene>
    <name evidence="1" type="ORF">Pcinc_005277</name>
</gene>
<dbReference type="AlphaFoldDB" id="A0AAE1GFG6"/>
<proteinExistence type="predicted"/>
<sequence>VSDERSRHRQLEDSYQNHFEEVCPTVRKWKQLSETVDIDGNEVVIDNSLSRENQTYYTFECLNRCSACKHVSLNSQCKMRYTLRQNVSPSQD</sequence>
<protein>
    <submittedName>
        <fullName evidence="1">Uncharacterized protein</fullName>
    </submittedName>
</protein>
<dbReference type="InterPro" id="IPR029034">
    <property type="entry name" value="Cystine-knot_cytokine"/>
</dbReference>
<dbReference type="Gene3D" id="2.10.90.10">
    <property type="entry name" value="Cystine-knot cytokines"/>
    <property type="match status" value="1"/>
</dbReference>